<protein>
    <submittedName>
        <fullName evidence="1">Uncharacterized protein</fullName>
    </submittedName>
</protein>
<evidence type="ECO:0000313" key="2">
    <source>
        <dbReference type="Proteomes" id="UP000827092"/>
    </source>
</evidence>
<name>A0AAV6UGV2_9ARAC</name>
<comment type="caution">
    <text evidence="1">The sequence shown here is derived from an EMBL/GenBank/DDBJ whole genome shotgun (WGS) entry which is preliminary data.</text>
</comment>
<gene>
    <name evidence="1" type="ORF">JTE90_000432</name>
</gene>
<reference evidence="1 2" key="1">
    <citation type="journal article" date="2022" name="Nat. Ecol. Evol.">
        <title>A masculinizing supergene underlies an exaggerated male reproductive morph in a spider.</title>
        <authorList>
            <person name="Hendrickx F."/>
            <person name="De Corte Z."/>
            <person name="Sonet G."/>
            <person name="Van Belleghem S.M."/>
            <person name="Kostlbacher S."/>
            <person name="Vangestel C."/>
        </authorList>
    </citation>
    <scope>NUCLEOTIDE SEQUENCE [LARGE SCALE GENOMIC DNA]</scope>
    <source>
        <strain evidence="1">W744_W776</strain>
    </source>
</reference>
<dbReference type="Proteomes" id="UP000827092">
    <property type="component" value="Unassembled WGS sequence"/>
</dbReference>
<accession>A0AAV6UGV2</accession>
<dbReference type="AlphaFoldDB" id="A0AAV6UGV2"/>
<keyword evidence="2" id="KW-1185">Reference proteome</keyword>
<sequence length="86" mass="9404">MQISLAADATASLVQNLNAEHVDWVEPFFNVDAALDFCSLLRYFANCLPVLSGAIPSPYLTNSLPVILVPRVVWSNWMLSALPVSV</sequence>
<dbReference type="EMBL" id="JAFNEN010000445">
    <property type="protein sequence ID" value="KAG8182825.1"/>
    <property type="molecule type" value="Genomic_DNA"/>
</dbReference>
<proteinExistence type="predicted"/>
<evidence type="ECO:0000313" key="1">
    <source>
        <dbReference type="EMBL" id="KAG8182825.1"/>
    </source>
</evidence>
<organism evidence="1 2">
    <name type="scientific">Oedothorax gibbosus</name>
    <dbReference type="NCBI Taxonomy" id="931172"/>
    <lineage>
        <taxon>Eukaryota</taxon>
        <taxon>Metazoa</taxon>
        <taxon>Ecdysozoa</taxon>
        <taxon>Arthropoda</taxon>
        <taxon>Chelicerata</taxon>
        <taxon>Arachnida</taxon>
        <taxon>Araneae</taxon>
        <taxon>Araneomorphae</taxon>
        <taxon>Entelegynae</taxon>
        <taxon>Araneoidea</taxon>
        <taxon>Linyphiidae</taxon>
        <taxon>Erigoninae</taxon>
        <taxon>Oedothorax</taxon>
    </lineage>
</organism>